<reference evidence="1" key="1">
    <citation type="journal article" date="2021" name="Nat. Commun.">
        <title>Genetic determinants of endophytism in the Arabidopsis root mycobiome.</title>
        <authorList>
            <person name="Mesny F."/>
            <person name="Miyauchi S."/>
            <person name="Thiergart T."/>
            <person name="Pickel B."/>
            <person name="Atanasova L."/>
            <person name="Karlsson M."/>
            <person name="Huettel B."/>
            <person name="Barry K.W."/>
            <person name="Haridas S."/>
            <person name="Chen C."/>
            <person name="Bauer D."/>
            <person name="Andreopoulos W."/>
            <person name="Pangilinan J."/>
            <person name="LaButti K."/>
            <person name="Riley R."/>
            <person name="Lipzen A."/>
            <person name="Clum A."/>
            <person name="Drula E."/>
            <person name="Henrissat B."/>
            <person name="Kohler A."/>
            <person name="Grigoriev I.V."/>
            <person name="Martin F.M."/>
            <person name="Hacquard S."/>
        </authorList>
    </citation>
    <scope>NUCLEOTIDE SEQUENCE</scope>
    <source>
        <strain evidence="1">MPI-CAGE-AT-0147</strain>
    </source>
</reference>
<dbReference type="OrthoDB" id="4804857at2759"/>
<evidence type="ECO:0000313" key="2">
    <source>
        <dbReference type="Proteomes" id="UP000738349"/>
    </source>
</evidence>
<dbReference type="Gene3D" id="3.40.390.10">
    <property type="entry name" value="Collagenase (Catalytic Domain)"/>
    <property type="match status" value="1"/>
</dbReference>
<evidence type="ECO:0008006" key="3">
    <source>
        <dbReference type="Google" id="ProtNLM"/>
    </source>
</evidence>
<dbReference type="Proteomes" id="UP000738349">
    <property type="component" value="Unassembled WGS sequence"/>
</dbReference>
<dbReference type="GO" id="GO:0008237">
    <property type="term" value="F:metallopeptidase activity"/>
    <property type="evidence" value="ECO:0007669"/>
    <property type="project" value="InterPro"/>
</dbReference>
<gene>
    <name evidence="1" type="ORF">EDB81DRAFT_794777</name>
</gene>
<protein>
    <recommendedName>
        <fullName evidence="3">WLM domain-containing protein</fullName>
    </recommendedName>
</protein>
<proteinExistence type="predicted"/>
<sequence length="158" mass="17943">MKMGTESSAARVYRVGVPPVPQPHLPYTIDVCWSFTRQFQDRQFPRLNDDLISEVTSVAFREETEVLNEQLRKQGNKQLLSCIDGLKTMGGTLLHELTHTHLGGDTRDLPEGECYSWKCVVAAKSVRNADSFAMLGIALELWSRNYMVNEDGTFEKFE</sequence>
<dbReference type="AlphaFoldDB" id="A0A9P9EX76"/>
<dbReference type="EMBL" id="JAGMUV010000008">
    <property type="protein sequence ID" value="KAH7146276.1"/>
    <property type="molecule type" value="Genomic_DNA"/>
</dbReference>
<dbReference type="InterPro" id="IPR024079">
    <property type="entry name" value="MetalloPept_cat_dom_sf"/>
</dbReference>
<comment type="caution">
    <text evidence="1">The sequence shown here is derived from an EMBL/GenBank/DDBJ whole genome shotgun (WGS) entry which is preliminary data.</text>
</comment>
<evidence type="ECO:0000313" key="1">
    <source>
        <dbReference type="EMBL" id="KAH7146276.1"/>
    </source>
</evidence>
<keyword evidence="2" id="KW-1185">Reference proteome</keyword>
<organism evidence="1 2">
    <name type="scientific">Dactylonectria macrodidyma</name>
    <dbReference type="NCBI Taxonomy" id="307937"/>
    <lineage>
        <taxon>Eukaryota</taxon>
        <taxon>Fungi</taxon>
        <taxon>Dikarya</taxon>
        <taxon>Ascomycota</taxon>
        <taxon>Pezizomycotina</taxon>
        <taxon>Sordariomycetes</taxon>
        <taxon>Hypocreomycetidae</taxon>
        <taxon>Hypocreales</taxon>
        <taxon>Nectriaceae</taxon>
        <taxon>Dactylonectria</taxon>
    </lineage>
</organism>
<accession>A0A9P9EX76</accession>
<name>A0A9P9EX76_9HYPO</name>